<dbReference type="AlphaFoldDB" id="A0A420F611"/>
<dbReference type="Proteomes" id="UP000285744">
    <property type="component" value="Unassembled WGS sequence"/>
</dbReference>
<proteinExistence type="predicted"/>
<gene>
    <name evidence="1" type="ORF">D7I43_04910</name>
</gene>
<reference evidence="1 2" key="1">
    <citation type="journal article" date="2018" name="Int. J. Syst. Evol. Microbiol.">
        <title>Micromonospora globbae sp. nov., an endophytic actinomycete isolated from roots of Globba winitii C. H. Wright.</title>
        <authorList>
            <person name="Kuncharoen N."/>
            <person name="Pittayakhajonwut P."/>
            <person name="Tanasupawat S."/>
        </authorList>
    </citation>
    <scope>NUCLEOTIDE SEQUENCE [LARGE SCALE GENOMIC DNA]</scope>
    <source>
        <strain evidence="1 2">WPS1-2</strain>
    </source>
</reference>
<comment type="caution">
    <text evidence="1">The sequence shown here is derived from an EMBL/GenBank/DDBJ whole genome shotgun (WGS) entry which is preliminary data.</text>
</comment>
<accession>A0A420F611</accession>
<dbReference type="EMBL" id="RAQQ01000003">
    <property type="protein sequence ID" value="RKF28370.1"/>
    <property type="molecule type" value="Genomic_DNA"/>
</dbReference>
<name>A0A420F611_9ACTN</name>
<evidence type="ECO:0000313" key="1">
    <source>
        <dbReference type="EMBL" id="RKF28370.1"/>
    </source>
</evidence>
<protein>
    <submittedName>
        <fullName evidence="1">Uncharacterized protein</fullName>
    </submittedName>
</protein>
<organism evidence="1 2">
    <name type="scientific">Micromonospora globbae</name>
    <dbReference type="NCBI Taxonomy" id="1894969"/>
    <lineage>
        <taxon>Bacteria</taxon>
        <taxon>Bacillati</taxon>
        <taxon>Actinomycetota</taxon>
        <taxon>Actinomycetes</taxon>
        <taxon>Micromonosporales</taxon>
        <taxon>Micromonosporaceae</taxon>
        <taxon>Micromonospora</taxon>
    </lineage>
</organism>
<dbReference type="OrthoDB" id="4774211at2"/>
<evidence type="ECO:0000313" key="2">
    <source>
        <dbReference type="Proteomes" id="UP000285744"/>
    </source>
</evidence>
<sequence>MLIDCDRCDIRGDGCSDCLVTALFDDRSPAADLGAAEHRAIEVFARAGFEVEVLSAPRPRAARPRPMRRRRIA</sequence>
<dbReference type="RefSeq" id="WP_120327183.1">
    <property type="nucleotide sequence ID" value="NZ_JBFAVT010000102.1"/>
</dbReference>